<evidence type="ECO:0000313" key="5">
    <source>
        <dbReference type="Proteomes" id="UP000231637"/>
    </source>
</evidence>
<gene>
    <name evidence="4" type="ORF">Ga0123462_0315</name>
</gene>
<dbReference type="OrthoDB" id="5289318at2"/>
<dbReference type="AlphaFoldDB" id="A0A2K8L1J0"/>
<dbReference type="SMART" id="SM00267">
    <property type="entry name" value="GGDEF"/>
    <property type="match status" value="1"/>
</dbReference>
<dbReference type="InterPro" id="IPR000160">
    <property type="entry name" value="GGDEF_dom"/>
</dbReference>
<dbReference type="NCBIfam" id="TIGR00254">
    <property type="entry name" value="GGDEF"/>
    <property type="match status" value="1"/>
</dbReference>
<dbReference type="PANTHER" id="PTHR45138">
    <property type="entry name" value="REGULATORY COMPONENTS OF SENSORY TRANSDUCTION SYSTEM"/>
    <property type="match status" value="1"/>
</dbReference>
<reference evidence="4 5" key="1">
    <citation type="submission" date="2016-12" db="EMBL/GenBank/DDBJ databases">
        <title>Isolation and genomic insights into novel planktonic Zetaproteobacteria from stratified waters of the Chesapeake Bay.</title>
        <authorList>
            <person name="McAllister S.M."/>
            <person name="Kato S."/>
            <person name="Chan C.S."/>
            <person name="Chiu B.K."/>
            <person name="Field E.K."/>
        </authorList>
    </citation>
    <scope>NUCLEOTIDE SEQUENCE [LARGE SCALE GENOMIC DNA]</scope>
    <source>
        <strain evidence="4 5">CP-8</strain>
    </source>
</reference>
<feature type="domain" description="GGDEF" evidence="3">
    <location>
        <begin position="278"/>
        <end position="410"/>
    </location>
</feature>
<dbReference type="EC" id="2.7.7.65" evidence="1"/>
<evidence type="ECO:0000256" key="2">
    <source>
        <dbReference type="ARBA" id="ARBA00034247"/>
    </source>
</evidence>
<dbReference type="SUPFAM" id="SSF55073">
    <property type="entry name" value="Nucleotide cyclase"/>
    <property type="match status" value="1"/>
</dbReference>
<dbReference type="RefSeq" id="WP_100264689.1">
    <property type="nucleotide sequence ID" value="NZ_CP018800.1"/>
</dbReference>
<dbReference type="FunFam" id="3.30.70.270:FF:000001">
    <property type="entry name" value="Diguanylate cyclase domain protein"/>
    <property type="match status" value="1"/>
</dbReference>
<dbReference type="KEGG" id="mfn:Ga0123462_0315"/>
<accession>A0A2K8L1J0</accession>
<keyword evidence="5" id="KW-1185">Reference proteome</keyword>
<dbReference type="PROSITE" id="PS50887">
    <property type="entry name" value="GGDEF"/>
    <property type="match status" value="1"/>
</dbReference>
<evidence type="ECO:0000259" key="3">
    <source>
        <dbReference type="PROSITE" id="PS50887"/>
    </source>
</evidence>
<dbReference type="GO" id="GO:0005886">
    <property type="term" value="C:plasma membrane"/>
    <property type="evidence" value="ECO:0007669"/>
    <property type="project" value="TreeGrafter"/>
</dbReference>
<dbReference type="GO" id="GO:0052621">
    <property type="term" value="F:diguanylate cyclase activity"/>
    <property type="evidence" value="ECO:0007669"/>
    <property type="project" value="UniProtKB-EC"/>
</dbReference>
<dbReference type="InterPro" id="IPR043128">
    <property type="entry name" value="Rev_trsase/Diguanyl_cyclase"/>
</dbReference>
<dbReference type="GO" id="GO:1902201">
    <property type="term" value="P:negative regulation of bacterial-type flagellum-dependent cell motility"/>
    <property type="evidence" value="ECO:0007669"/>
    <property type="project" value="TreeGrafter"/>
</dbReference>
<proteinExistence type="predicted"/>
<dbReference type="PANTHER" id="PTHR45138:SF9">
    <property type="entry name" value="DIGUANYLATE CYCLASE DGCM-RELATED"/>
    <property type="match status" value="1"/>
</dbReference>
<name>A0A2K8L1J0_9PROT</name>
<dbReference type="Pfam" id="PF00990">
    <property type="entry name" value="GGDEF"/>
    <property type="match status" value="1"/>
</dbReference>
<dbReference type="EMBL" id="CP018800">
    <property type="protein sequence ID" value="ATX81190.1"/>
    <property type="molecule type" value="Genomic_DNA"/>
</dbReference>
<sequence length="411" mass="45567">MNQINLINQLLDDMDTVRPLLLSALPDNSELRATTRRMIAALEQLREQPGIPHATHLWVSQQFAKLLDVHHAPLLRPAFDGTITNDSKESLAAHVQQRQMLTMQALKDIPATHDLLDTSSEMIGEKAGKNESLQKRAQHLHLLLQRHLQHDADLRVELQQLAEAFGPSLNAISGILKQAGEESPELKQATELLERELPKDPDQALVILQQARAGILTAGNKLSSASEKLNETIQSHIESLSTLSKKLEEAESAARNDPLTGLANRRLLDEYLKELGQTVYSCLLIDIDHFKRINDTYGHDVGDEILEQIARMLDKCTRSTDIAARVGGEEFCIIFPGTGTENSTRMAEILRQSIEKKSFGTSAGMIDITASIGLAEHIPGTEHSATFKASDEALYRSKKNGRNRISVALKR</sequence>
<evidence type="ECO:0000313" key="4">
    <source>
        <dbReference type="EMBL" id="ATX81190.1"/>
    </source>
</evidence>
<dbReference type="Proteomes" id="UP000231637">
    <property type="component" value="Chromosome"/>
</dbReference>
<comment type="catalytic activity">
    <reaction evidence="2">
        <text>2 GTP = 3',3'-c-di-GMP + 2 diphosphate</text>
        <dbReference type="Rhea" id="RHEA:24898"/>
        <dbReference type="ChEBI" id="CHEBI:33019"/>
        <dbReference type="ChEBI" id="CHEBI:37565"/>
        <dbReference type="ChEBI" id="CHEBI:58805"/>
        <dbReference type="EC" id="2.7.7.65"/>
    </reaction>
</comment>
<dbReference type="Gene3D" id="3.30.70.270">
    <property type="match status" value="1"/>
</dbReference>
<dbReference type="InterPro" id="IPR050469">
    <property type="entry name" value="Diguanylate_Cyclase"/>
</dbReference>
<dbReference type="GO" id="GO:0043709">
    <property type="term" value="P:cell adhesion involved in single-species biofilm formation"/>
    <property type="evidence" value="ECO:0007669"/>
    <property type="project" value="TreeGrafter"/>
</dbReference>
<dbReference type="CDD" id="cd01949">
    <property type="entry name" value="GGDEF"/>
    <property type="match status" value="1"/>
</dbReference>
<dbReference type="InterPro" id="IPR029787">
    <property type="entry name" value="Nucleotide_cyclase"/>
</dbReference>
<organism evidence="4 5">
    <name type="scientific">Mariprofundus ferrinatatus</name>
    <dbReference type="NCBI Taxonomy" id="1921087"/>
    <lineage>
        <taxon>Bacteria</taxon>
        <taxon>Pseudomonadati</taxon>
        <taxon>Pseudomonadota</taxon>
        <taxon>Candidatius Mariprofundia</taxon>
        <taxon>Mariprofundales</taxon>
        <taxon>Mariprofundaceae</taxon>
        <taxon>Mariprofundus</taxon>
    </lineage>
</organism>
<evidence type="ECO:0000256" key="1">
    <source>
        <dbReference type="ARBA" id="ARBA00012528"/>
    </source>
</evidence>
<protein>
    <recommendedName>
        <fullName evidence="1">diguanylate cyclase</fullName>
        <ecNumber evidence="1">2.7.7.65</ecNumber>
    </recommendedName>
</protein>